<proteinExistence type="predicted"/>
<reference evidence="3 4" key="1">
    <citation type="submission" date="2020-08" db="EMBL/GenBank/DDBJ databases">
        <title>Bridging the membrane lipid divide: bacteria of the FCB group superphylum have the potential to synthesize archaeal ether lipids.</title>
        <authorList>
            <person name="Villanueva L."/>
            <person name="Von Meijenfeldt F.A.B."/>
            <person name="Westbye A.B."/>
            <person name="Yadav S."/>
            <person name="Hopmans E.C."/>
            <person name="Dutilh B.E."/>
            <person name="Sinninghe Damste J.S."/>
        </authorList>
    </citation>
    <scope>NUCLEOTIDE SEQUENCE [LARGE SCALE GENOMIC DNA]</scope>
    <source>
        <strain evidence="3">NIOZ-UU100</strain>
    </source>
</reference>
<dbReference type="AlphaFoldDB" id="A0A8J6TN05"/>
<evidence type="ECO:0000313" key="4">
    <source>
        <dbReference type="Proteomes" id="UP000654401"/>
    </source>
</evidence>
<evidence type="ECO:0000313" key="3">
    <source>
        <dbReference type="EMBL" id="MBC8519314.1"/>
    </source>
</evidence>
<evidence type="ECO:0000256" key="1">
    <source>
        <dbReference type="SAM" id="MobiDB-lite"/>
    </source>
</evidence>
<feature type="compositionally biased region" description="Basic and acidic residues" evidence="1">
    <location>
        <begin position="221"/>
        <end position="235"/>
    </location>
</feature>
<sequence>MMERLSLKRRSKVHLTSLLDLLFIMIFIALIQPKQASEFEQESIKKEIEQPTASEVKPVEKSTAGEDVFYQKVMVFNEYNEEHGYLSTRTLYKNESGRCFMRMTQHRVEAKMVDGKNSPMTMEEYEWHNDPDLQKSGGRPCEIAMSMTEVKVDLNYGTTIYCNRGGQFERYLCEWRSTTDVQGEGSYSYWEPIKVFDNKSEDILVHGSILYWTPPEVEVEPKRERYERRAPDRRRTGGYPPRRY</sequence>
<protein>
    <submittedName>
        <fullName evidence="3">Uncharacterized protein</fullName>
    </submittedName>
</protein>
<evidence type="ECO:0000256" key="2">
    <source>
        <dbReference type="SAM" id="Phobius"/>
    </source>
</evidence>
<dbReference type="Proteomes" id="UP000654401">
    <property type="component" value="Unassembled WGS sequence"/>
</dbReference>
<gene>
    <name evidence="3" type="ORF">H8D24_02770</name>
</gene>
<keyword evidence="2" id="KW-0812">Transmembrane</keyword>
<accession>A0A8J6TN05</accession>
<dbReference type="EMBL" id="JACNFK010000020">
    <property type="protein sequence ID" value="MBC8519314.1"/>
    <property type="molecule type" value="Genomic_DNA"/>
</dbReference>
<organism evidence="3 4">
    <name type="scientific">Candidatus Thiopontia autotrophica</name>
    <dbReference type="NCBI Taxonomy" id="2841688"/>
    <lineage>
        <taxon>Bacteria</taxon>
        <taxon>Pseudomonadati</taxon>
        <taxon>Pseudomonadota</taxon>
        <taxon>Gammaproteobacteria</taxon>
        <taxon>Candidatus Thiopontia</taxon>
    </lineage>
</organism>
<feature type="transmembrane region" description="Helical" evidence="2">
    <location>
        <begin position="12"/>
        <end position="31"/>
    </location>
</feature>
<feature type="region of interest" description="Disordered" evidence="1">
    <location>
        <begin position="221"/>
        <end position="244"/>
    </location>
</feature>
<keyword evidence="2" id="KW-0472">Membrane</keyword>
<name>A0A8J6TN05_9GAMM</name>
<keyword evidence="2" id="KW-1133">Transmembrane helix</keyword>
<comment type="caution">
    <text evidence="3">The sequence shown here is derived from an EMBL/GenBank/DDBJ whole genome shotgun (WGS) entry which is preliminary data.</text>
</comment>